<dbReference type="Proteomes" id="UP000053433">
    <property type="component" value="Unassembled WGS sequence"/>
</dbReference>
<evidence type="ECO:0000313" key="2">
    <source>
        <dbReference type="Proteomes" id="UP000053433"/>
    </source>
</evidence>
<organism evidence="1 2">
    <name type="scientific">Ruthenibacterium lactatiformans</name>
    <dbReference type="NCBI Taxonomy" id="1550024"/>
    <lineage>
        <taxon>Bacteria</taxon>
        <taxon>Bacillati</taxon>
        <taxon>Bacillota</taxon>
        <taxon>Clostridia</taxon>
        <taxon>Eubacteriales</taxon>
        <taxon>Oscillospiraceae</taxon>
        <taxon>Ruthenibacterium</taxon>
    </lineage>
</organism>
<proteinExistence type="predicted"/>
<sequence>MPKSSCSVRSMYLQELNFILLFTGGGEHNVDFIVQRPYFSRLAEGGPHSGTPVDAMGPLVTTASLGYKEQDRHVFQRLKELDALGLAAEYFDFDDSPARSFADYNAAVFFGR</sequence>
<comment type="caution">
    <text evidence="1">The sequence shown here is derived from an EMBL/GenBank/DDBJ whole genome shotgun (WGS) entry which is preliminary data.</text>
</comment>
<protein>
    <submittedName>
        <fullName evidence="1">Uncharacterized protein</fullName>
    </submittedName>
</protein>
<accession>A0A0W7TQH3</accession>
<name>A0A0W7TQH3_9FIRM</name>
<gene>
    <name evidence="1" type="ORF">ASJ35_10610</name>
</gene>
<dbReference type="AlphaFoldDB" id="A0A0W7TQH3"/>
<reference evidence="1 2" key="1">
    <citation type="submission" date="2015-10" db="EMBL/GenBank/DDBJ databases">
        <title>A novel member of the family Ruminococcaceae isolated from human faeces.</title>
        <authorList>
            <person name="Shkoporov A.N."/>
            <person name="Chaplin A.V."/>
            <person name="Motuzova O.V."/>
            <person name="Kafarskaia L.I."/>
            <person name="Efimov B.A."/>
        </authorList>
    </citation>
    <scope>NUCLEOTIDE SEQUENCE [LARGE SCALE GENOMIC DNA]</scope>
    <source>
        <strain evidence="1 2">668</strain>
    </source>
</reference>
<dbReference type="EMBL" id="LMUA01000013">
    <property type="protein sequence ID" value="KUE76022.1"/>
    <property type="molecule type" value="Genomic_DNA"/>
</dbReference>
<evidence type="ECO:0000313" key="1">
    <source>
        <dbReference type="EMBL" id="KUE76022.1"/>
    </source>
</evidence>